<organism evidence="2 3">
    <name type="scientific">Paspalum notatum var. saurae</name>
    <dbReference type="NCBI Taxonomy" id="547442"/>
    <lineage>
        <taxon>Eukaryota</taxon>
        <taxon>Viridiplantae</taxon>
        <taxon>Streptophyta</taxon>
        <taxon>Embryophyta</taxon>
        <taxon>Tracheophyta</taxon>
        <taxon>Spermatophyta</taxon>
        <taxon>Magnoliopsida</taxon>
        <taxon>Liliopsida</taxon>
        <taxon>Poales</taxon>
        <taxon>Poaceae</taxon>
        <taxon>PACMAD clade</taxon>
        <taxon>Panicoideae</taxon>
        <taxon>Andropogonodae</taxon>
        <taxon>Paspaleae</taxon>
        <taxon>Paspalinae</taxon>
        <taxon>Paspalum</taxon>
    </lineage>
</organism>
<accession>A0AAQ3USS3</accession>
<dbReference type="InterPro" id="IPR043502">
    <property type="entry name" value="DNA/RNA_pol_sf"/>
</dbReference>
<feature type="domain" description="Reverse transcriptase" evidence="1">
    <location>
        <begin position="27"/>
        <end position="232"/>
    </location>
</feature>
<dbReference type="SUPFAM" id="SSF56672">
    <property type="entry name" value="DNA/RNA polymerases"/>
    <property type="match status" value="1"/>
</dbReference>
<sequence>MFEEFHRGELPICNLNFETITLLPKAKEVKQIQQYRPICLLNVSFKIFTKVIVNISVAVANKIVKPSQIAFMSGRNILDGVVILHETLHEMKRKKVNGVVLKLNFEKAYNKQWCEWIKNVVSKGNVKVKVNDDLGYYFQTRNELRQGNPLSLFLFNLIARAKANNQFGEGGGFISHMVEGGLSVLQYADDTIIFLEHDLDEAANLKLVLNVFEQLSGPKINFHKSEVFLSGEAKSFKKDEGRTDA</sequence>
<dbReference type="InterPro" id="IPR000477">
    <property type="entry name" value="RT_dom"/>
</dbReference>
<reference evidence="2 3" key="1">
    <citation type="submission" date="2024-02" db="EMBL/GenBank/DDBJ databases">
        <title>High-quality chromosome-scale genome assembly of Pensacola bahiagrass (Paspalum notatum Flugge var. saurae).</title>
        <authorList>
            <person name="Vega J.M."/>
            <person name="Podio M."/>
            <person name="Orjuela J."/>
            <person name="Siena L.A."/>
            <person name="Pessino S.C."/>
            <person name="Combes M.C."/>
            <person name="Mariac C."/>
            <person name="Albertini E."/>
            <person name="Pupilli F."/>
            <person name="Ortiz J.P.A."/>
            <person name="Leblanc O."/>
        </authorList>
    </citation>
    <scope>NUCLEOTIDE SEQUENCE [LARGE SCALE GENOMIC DNA]</scope>
    <source>
        <strain evidence="2">R1</strain>
        <tissue evidence="2">Leaf</tissue>
    </source>
</reference>
<dbReference type="EMBL" id="CP144753">
    <property type="protein sequence ID" value="WVZ94779.1"/>
    <property type="molecule type" value="Genomic_DNA"/>
</dbReference>
<protein>
    <recommendedName>
        <fullName evidence="1">Reverse transcriptase domain-containing protein</fullName>
    </recommendedName>
</protein>
<dbReference type="CDD" id="cd01650">
    <property type="entry name" value="RT_nLTR_like"/>
    <property type="match status" value="1"/>
</dbReference>
<gene>
    <name evidence="2" type="ORF">U9M48_040637</name>
</gene>
<evidence type="ECO:0000313" key="2">
    <source>
        <dbReference type="EMBL" id="WVZ94779.1"/>
    </source>
</evidence>
<evidence type="ECO:0000259" key="1">
    <source>
        <dbReference type="Pfam" id="PF00078"/>
    </source>
</evidence>
<dbReference type="PANTHER" id="PTHR46890:SF41">
    <property type="entry name" value="RNA BINDING _ RNA-DIRECTED DNA POLYMERASE"/>
    <property type="match status" value="1"/>
</dbReference>
<dbReference type="AlphaFoldDB" id="A0AAQ3USS3"/>
<dbReference type="InterPro" id="IPR052343">
    <property type="entry name" value="Retrotransposon-Effector_Assoc"/>
</dbReference>
<evidence type="ECO:0000313" key="3">
    <source>
        <dbReference type="Proteomes" id="UP001341281"/>
    </source>
</evidence>
<proteinExistence type="predicted"/>
<dbReference type="Proteomes" id="UP001341281">
    <property type="component" value="Chromosome 09"/>
</dbReference>
<keyword evidence="3" id="KW-1185">Reference proteome</keyword>
<name>A0AAQ3USS3_PASNO</name>
<dbReference type="PANTHER" id="PTHR46890">
    <property type="entry name" value="NON-LTR RETROLELEMENT REVERSE TRANSCRIPTASE-LIKE PROTEIN-RELATED"/>
    <property type="match status" value="1"/>
</dbReference>
<dbReference type="Pfam" id="PF00078">
    <property type="entry name" value="RVT_1"/>
    <property type="match status" value="1"/>
</dbReference>